<dbReference type="GO" id="GO:0005737">
    <property type="term" value="C:cytoplasm"/>
    <property type="evidence" value="ECO:0007669"/>
    <property type="project" value="TreeGrafter"/>
</dbReference>
<evidence type="ECO:0000256" key="1">
    <source>
        <dbReference type="ARBA" id="ARBA00009743"/>
    </source>
</evidence>
<feature type="chain" id="PRO_5017364515" description="Alpha-galactosidase" evidence="8">
    <location>
        <begin position="19"/>
        <end position="397"/>
    </location>
</feature>
<dbReference type="InterPro" id="IPR002241">
    <property type="entry name" value="Glyco_hydro_27"/>
</dbReference>
<keyword evidence="8" id="KW-0732">Signal</keyword>
<keyword evidence="11" id="KW-1185">Reference proteome</keyword>
<reference evidence="10" key="2">
    <citation type="submission" date="2025-09" db="UniProtKB">
        <authorList>
            <consortium name="Ensembl"/>
        </authorList>
    </citation>
    <scope>IDENTIFICATION</scope>
</reference>
<dbReference type="PANTHER" id="PTHR11452:SF83">
    <property type="entry name" value="ALPHA-GALACTOSIDASE"/>
    <property type="match status" value="1"/>
</dbReference>
<comment type="subunit">
    <text evidence="6">Homodimer.</text>
</comment>
<evidence type="ECO:0000256" key="4">
    <source>
        <dbReference type="ARBA" id="ARBA00023180"/>
    </source>
</evidence>
<dbReference type="FunFam" id="3.20.20.70:FF:000197">
    <property type="entry name" value="Alpha-galactosidase"/>
    <property type="match status" value="1"/>
</dbReference>
<evidence type="ECO:0000313" key="10">
    <source>
        <dbReference type="Ensembl" id="ENSSLDP00000013809.1"/>
    </source>
</evidence>
<evidence type="ECO:0000256" key="2">
    <source>
        <dbReference type="ARBA" id="ARBA00022801"/>
    </source>
</evidence>
<evidence type="ECO:0000256" key="6">
    <source>
        <dbReference type="RuleBase" id="RU361168"/>
    </source>
</evidence>
<feature type="signal peptide" evidence="8">
    <location>
        <begin position="1"/>
        <end position="18"/>
    </location>
</feature>
<dbReference type="GeneTree" id="ENSGT00390000008751"/>
<protein>
    <recommendedName>
        <fullName evidence="6">Alpha-galactosidase</fullName>
        <ecNumber evidence="6">3.2.1.-</ecNumber>
    </recommendedName>
</protein>
<dbReference type="Ensembl" id="ENSSLDT00000014321.1">
    <property type="protein sequence ID" value="ENSSLDP00000013809.1"/>
    <property type="gene ID" value="ENSSLDG00000010993.1"/>
</dbReference>
<keyword evidence="3 6" id="KW-1015">Disulfide bond</keyword>
<dbReference type="InterPro" id="IPR013780">
    <property type="entry name" value="Glyco_hydro_b"/>
</dbReference>
<feature type="domain" description="Alpha galactosidase A C-terminal" evidence="9">
    <location>
        <begin position="279"/>
        <end position="361"/>
    </location>
</feature>
<keyword evidence="2 6" id="KW-0378">Hydrolase</keyword>
<dbReference type="AlphaFoldDB" id="A0A3B4X814"/>
<dbReference type="Pfam" id="PF17450">
    <property type="entry name" value="Melibiase_2_C"/>
    <property type="match status" value="1"/>
</dbReference>
<dbReference type="PANTHER" id="PTHR11452">
    <property type="entry name" value="ALPHA-GALACTOSIDASE/ALPHA-N-ACETYLGALACTOSAMINIDASE"/>
    <property type="match status" value="1"/>
</dbReference>
<dbReference type="InterPro" id="IPR017853">
    <property type="entry name" value="GH"/>
</dbReference>
<dbReference type="GO" id="GO:0016139">
    <property type="term" value="P:glycoside catabolic process"/>
    <property type="evidence" value="ECO:0007669"/>
    <property type="project" value="TreeGrafter"/>
</dbReference>
<dbReference type="Proteomes" id="UP000261360">
    <property type="component" value="Unplaced"/>
</dbReference>
<evidence type="ECO:0000256" key="7">
    <source>
        <dbReference type="SAM" id="MobiDB-lite"/>
    </source>
</evidence>
<reference evidence="10" key="1">
    <citation type="submission" date="2025-08" db="UniProtKB">
        <authorList>
            <consortium name="Ensembl"/>
        </authorList>
    </citation>
    <scope>IDENTIFICATION</scope>
</reference>
<proteinExistence type="inferred from homology"/>
<keyword evidence="5 6" id="KW-0326">Glycosidase</keyword>
<dbReference type="Gene3D" id="3.20.20.70">
    <property type="entry name" value="Aldolase class I"/>
    <property type="match status" value="1"/>
</dbReference>
<sequence>MGPLAVTRLLVLVSLTVALDNGLLRTPPMGWMAWERFRCDVDCKDDPENCISKVSKVRLCSLSSRFPGGIAKLARYVHDRGLKLGIYADMGYLTCMGFPGTTLDKIEIDAQTFASWGVDYLKFDGCNSNPVEQMLGYPLMSKALNATGRPMVYSCSWPVYMGGLPPSVNYSLLGEICHLWRNYDDIQDSWDSVQGIINWFSNNQDDLQPAAGPGRWNDPDMLIIGNFGLSVDQARSQMALWAIMAAPLIMSNDLRNLDNSARAILQNKVAIAINQDPLGIQGRRLLQEKSRVQVYWRPLSHSASSLVFLSLRTDMPFLYHCSLDKLNYEAGNYEAYDVFTDSTVTGLNVTTEFTVSINPSGVVMWYVYPRSSQADTVHRRVSESRVHPAGPDHRSVL</sequence>
<dbReference type="GO" id="GO:0004557">
    <property type="term" value="F:alpha-galactosidase activity"/>
    <property type="evidence" value="ECO:0007669"/>
    <property type="project" value="TreeGrafter"/>
</dbReference>
<name>A0A3B4X814_SERLL</name>
<dbReference type="Pfam" id="PF16499">
    <property type="entry name" value="Melibiase_2"/>
    <property type="match status" value="2"/>
</dbReference>
<dbReference type="EC" id="3.2.1.-" evidence="6"/>
<evidence type="ECO:0000256" key="8">
    <source>
        <dbReference type="SAM" id="SignalP"/>
    </source>
</evidence>
<evidence type="ECO:0000313" key="11">
    <source>
        <dbReference type="Proteomes" id="UP000261360"/>
    </source>
</evidence>
<organism evidence="10 11">
    <name type="scientific">Seriola lalandi dorsalis</name>
    <dbReference type="NCBI Taxonomy" id="1841481"/>
    <lineage>
        <taxon>Eukaryota</taxon>
        <taxon>Metazoa</taxon>
        <taxon>Chordata</taxon>
        <taxon>Craniata</taxon>
        <taxon>Vertebrata</taxon>
        <taxon>Euteleostomi</taxon>
        <taxon>Actinopterygii</taxon>
        <taxon>Neopterygii</taxon>
        <taxon>Teleostei</taxon>
        <taxon>Neoteleostei</taxon>
        <taxon>Acanthomorphata</taxon>
        <taxon>Carangaria</taxon>
        <taxon>Carangiformes</taxon>
        <taxon>Carangidae</taxon>
        <taxon>Seriola</taxon>
    </lineage>
</organism>
<dbReference type="SUPFAM" id="SSF51445">
    <property type="entry name" value="(Trans)glycosidases"/>
    <property type="match status" value="1"/>
</dbReference>
<dbReference type="SUPFAM" id="SSF51011">
    <property type="entry name" value="Glycosyl hydrolase domain"/>
    <property type="match status" value="1"/>
</dbReference>
<dbReference type="CDD" id="cd14792">
    <property type="entry name" value="GH27"/>
    <property type="match status" value="1"/>
</dbReference>
<comment type="similarity">
    <text evidence="1 6">Belongs to the glycosyl hydrolase 27 family.</text>
</comment>
<keyword evidence="4" id="KW-0325">Glycoprotein</keyword>
<dbReference type="Gene3D" id="2.60.40.1180">
    <property type="entry name" value="Golgi alpha-mannosidase II"/>
    <property type="match status" value="1"/>
</dbReference>
<accession>A0A3B4X814</accession>
<dbReference type="GO" id="GO:0009311">
    <property type="term" value="P:oligosaccharide metabolic process"/>
    <property type="evidence" value="ECO:0007669"/>
    <property type="project" value="TreeGrafter"/>
</dbReference>
<evidence type="ECO:0000256" key="3">
    <source>
        <dbReference type="ARBA" id="ARBA00023157"/>
    </source>
</evidence>
<dbReference type="PRINTS" id="PR00740">
    <property type="entry name" value="GLHYDRLASE27"/>
</dbReference>
<evidence type="ECO:0000256" key="5">
    <source>
        <dbReference type="ARBA" id="ARBA00023295"/>
    </source>
</evidence>
<feature type="region of interest" description="Disordered" evidence="7">
    <location>
        <begin position="378"/>
        <end position="397"/>
    </location>
</feature>
<dbReference type="InterPro" id="IPR013785">
    <property type="entry name" value="Aldolase_TIM"/>
</dbReference>
<dbReference type="InterPro" id="IPR035373">
    <property type="entry name" value="Melibiase/NAGA_C"/>
</dbReference>
<evidence type="ECO:0000259" key="9">
    <source>
        <dbReference type="Pfam" id="PF17450"/>
    </source>
</evidence>